<comment type="caution">
    <text evidence="1">The sequence shown here is derived from an EMBL/GenBank/DDBJ whole genome shotgun (WGS) entry which is preliminary data.</text>
</comment>
<organism evidence="1 2">
    <name type="scientific">Persea americana</name>
    <name type="common">Avocado</name>
    <dbReference type="NCBI Taxonomy" id="3435"/>
    <lineage>
        <taxon>Eukaryota</taxon>
        <taxon>Viridiplantae</taxon>
        <taxon>Streptophyta</taxon>
        <taxon>Embryophyta</taxon>
        <taxon>Tracheophyta</taxon>
        <taxon>Spermatophyta</taxon>
        <taxon>Magnoliopsida</taxon>
        <taxon>Magnoliidae</taxon>
        <taxon>Laurales</taxon>
        <taxon>Lauraceae</taxon>
        <taxon>Persea</taxon>
    </lineage>
</organism>
<accession>A0ACC2KBT2</accession>
<protein>
    <submittedName>
        <fullName evidence="1">Uncharacterized protein</fullName>
    </submittedName>
</protein>
<name>A0ACC2KBT2_PERAE</name>
<proteinExistence type="predicted"/>
<dbReference type="EMBL" id="CM056812">
    <property type="protein sequence ID" value="KAJ8618585.1"/>
    <property type="molecule type" value="Genomic_DNA"/>
</dbReference>
<evidence type="ECO:0000313" key="2">
    <source>
        <dbReference type="Proteomes" id="UP001234297"/>
    </source>
</evidence>
<evidence type="ECO:0000313" key="1">
    <source>
        <dbReference type="EMBL" id="KAJ8618585.1"/>
    </source>
</evidence>
<gene>
    <name evidence="1" type="ORF">MRB53_014771</name>
</gene>
<keyword evidence="2" id="KW-1185">Reference proteome</keyword>
<dbReference type="Proteomes" id="UP001234297">
    <property type="component" value="Chromosome 4"/>
</dbReference>
<sequence>MGSVISKAANGIGAAIGSAFVAPIKTIFGASCEGVCSGTWDITCFIEHLCVSNLVKLLMVLCLTYITLLFVYLLFKVGIIQCIGRSLCKMTWAAFKAYWFALRDMSCFLWHKLKNTKRVYRRRFRDLEGGYDSSEDDSYWEGYGSLSLARKRRSVRERRKDQMRRSLNPVRGGSKGRYRSHSHHHVRLKTSEVSVRLRDSGANRNSGGLRTRNAYKRRIRR</sequence>
<reference evidence="1 2" key="1">
    <citation type="journal article" date="2022" name="Hortic Res">
        <title>A haplotype resolved chromosomal level avocado genome allows analysis of novel avocado genes.</title>
        <authorList>
            <person name="Nath O."/>
            <person name="Fletcher S.J."/>
            <person name="Hayward A."/>
            <person name="Shaw L.M."/>
            <person name="Masouleh A.K."/>
            <person name="Furtado A."/>
            <person name="Henry R.J."/>
            <person name="Mitter N."/>
        </authorList>
    </citation>
    <scope>NUCLEOTIDE SEQUENCE [LARGE SCALE GENOMIC DNA]</scope>
    <source>
        <strain evidence="2">cv. Hass</strain>
    </source>
</reference>